<keyword evidence="4" id="KW-0804">Transcription</keyword>
<evidence type="ECO:0000313" key="8">
    <source>
        <dbReference type="Proteomes" id="UP001501074"/>
    </source>
</evidence>
<dbReference type="NCBIfam" id="TIGR02937">
    <property type="entry name" value="sigma70-ECF"/>
    <property type="match status" value="1"/>
</dbReference>
<comment type="caution">
    <text evidence="7">The sequence shown here is derived from an EMBL/GenBank/DDBJ whole genome shotgun (WGS) entry which is preliminary data.</text>
</comment>
<feature type="domain" description="RNA polymerase sigma factor 70 region 4 type 2" evidence="6">
    <location>
        <begin position="133"/>
        <end position="185"/>
    </location>
</feature>
<dbReference type="Gene3D" id="1.10.10.10">
    <property type="entry name" value="Winged helix-like DNA-binding domain superfamily/Winged helix DNA-binding domain"/>
    <property type="match status" value="1"/>
</dbReference>
<dbReference type="SUPFAM" id="SSF88946">
    <property type="entry name" value="Sigma2 domain of RNA polymerase sigma factors"/>
    <property type="match status" value="1"/>
</dbReference>
<evidence type="ECO:0000256" key="1">
    <source>
        <dbReference type="ARBA" id="ARBA00010641"/>
    </source>
</evidence>
<dbReference type="InterPro" id="IPR036388">
    <property type="entry name" value="WH-like_DNA-bd_sf"/>
</dbReference>
<dbReference type="InterPro" id="IPR014284">
    <property type="entry name" value="RNA_pol_sigma-70_dom"/>
</dbReference>
<dbReference type="InterPro" id="IPR039425">
    <property type="entry name" value="RNA_pol_sigma-70-like"/>
</dbReference>
<keyword evidence="8" id="KW-1185">Reference proteome</keyword>
<dbReference type="InterPro" id="IPR013325">
    <property type="entry name" value="RNA_pol_sigma_r2"/>
</dbReference>
<protein>
    <submittedName>
        <fullName evidence="7">Sigma-70 family RNA polymerase sigma factor</fullName>
    </submittedName>
</protein>
<evidence type="ECO:0000256" key="3">
    <source>
        <dbReference type="ARBA" id="ARBA00023082"/>
    </source>
</evidence>
<organism evidence="7 8">
    <name type="scientific">Kineosporia mesophila</name>
    <dbReference type="NCBI Taxonomy" id="566012"/>
    <lineage>
        <taxon>Bacteria</taxon>
        <taxon>Bacillati</taxon>
        <taxon>Actinomycetota</taxon>
        <taxon>Actinomycetes</taxon>
        <taxon>Kineosporiales</taxon>
        <taxon>Kineosporiaceae</taxon>
        <taxon>Kineosporia</taxon>
    </lineage>
</organism>
<accession>A0ABP6ZAX2</accession>
<gene>
    <name evidence="7" type="ORF">GCM10022223_17800</name>
</gene>
<evidence type="ECO:0000313" key="7">
    <source>
        <dbReference type="EMBL" id="GAA3602468.1"/>
    </source>
</evidence>
<sequence length="196" mass="22166">MVTVDEQLGLGAAADAELLASVRAGDQEAFTELFERYAQIVWNYAYRLTASWAEAEDVAGAVYLVLWRRRGEVRIVNGSALPWLLKVTNTLVRNERRRLARYVRALPRIASNHAQRDHAEELSEQAAARARLERVLHAVRRLPRAEREAVEYCALGRMTTADVAELLGITEASVRSRLSRARARLHTMTDENDEGR</sequence>
<comment type="similarity">
    <text evidence="1">Belongs to the sigma-70 factor family. ECF subfamily.</text>
</comment>
<dbReference type="EMBL" id="BAAAZO010000002">
    <property type="protein sequence ID" value="GAA3602468.1"/>
    <property type="molecule type" value="Genomic_DNA"/>
</dbReference>
<dbReference type="SUPFAM" id="SSF88659">
    <property type="entry name" value="Sigma3 and sigma4 domains of RNA polymerase sigma factors"/>
    <property type="match status" value="1"/>
</dbReference>
<reference evidence="8" key="1">
    <citation type="journal article" date="2019" name="Int. J. Syst. Evol. Microbiol.">
        <title>The Global Catalogue of Microorganisms (GCM) 10K type strain sequencing project: providing services to taxonomists for standard genome sequencing and annotation.</title>
        <authorList>
            <consortium name="The Broad Institute Genomics Platform"/>
            <consortium name="The Broad Institute Genome Sequencing Center for Infectious Disease"/>
            <person name="Wu L."/>
            <person name="Ma J."/>
        </authorList>
    </citation>
    <scope>NUCLEOTIDE SEQUENCE [LARGE SCALE GENOMIC DNA]</scope>
    <source>
        <strain evidence="8">JCM 16902</strain>
    </source>
</reference>
<dbReference type="PANTHER" id="PTHR43133:SF25">
    <property type="entry name" value="RNA POLYMERASE SIGMA FACTOR RFAY-RELATED"/>
    <property type="match status" value="1"/>
</dbReference>
<evidence type="ECO:0000256" key="4">
    <source>
        <dbReference type="ARBA" id="ARBA00023163"/>
    </source>
</evidence>
<keyword evidence="2" id="KW-0805">Transcription regulation</keyword>
<dbReference type="PANTHER" id="PTHR43133">
    <property type="entry name" value="RNA POLYMERASE ECF-TYPE SIGMA FACTO"/>
    <property type="match status" value="1"/>
</dbReference>
<keyword evidence="3" id="KW-0731">Sigma factor</keyword>
<dbReference type="Pfam" id="PF04542">
    <property type="entry name" value="Sigma70_r2"/>
    <property type="match status" value="1"/>
</dbReference>
<dbReference type="InterPro" id="IPR007627">
    <property type="entry name" value="RNA_pol_sigma70_r2"/>
</dbReference>
<evidence type="ECO:0000259" key="5">
    <source>
        <dbReference type="Pfam" id="PF04542"/>
    </source>
</evidence>
<dbReference type="InterPro" id="IPR013249">
    <property type="entry name" value="RNA_pol_sigma70_r4_t2"/>
</dbReference>
<dbReference type="Proteomes" id="UP001501074">
    <property type="component" value="Unassembled WGS sequence"/>
</dbReference>
<name>A0ABP6ZAX2_9ACTN</name>
<dbReference type="Pfam" id="PF08281">
    <property type="entry name" value="Sigma70_r4_2"/>
    <property type="match status" value="1"/>
</dbReference>
<dbReference type="InterPro" id="IPR013324">
    <property type="entry name" value="RNA_pol_sigma_r3/r4-like"/>
</dbReference>
<proteinExistence type="inferred from homology"/>
<evidence type="ECO:0000256" key="2">
    <source>
        <dbReference type="ARBA" id="ARBA00023015"/>
    </source>
</evidence>
<feature type="domain" description="RNA polymerase sigma-70 region 2" evidence="5">
    <location>
        <begin position="33"/>
        <end position="101"/>
    </location>
</feature>
<dbReference type="Gene3D" id="1.10.1740.10">
    <property type="match status" value="1"/>
</dbReference>
<evidence type="ECO:0000259" key="6">
    <source>
        <dbReference type="Pfam" id="PF08281"/>
    </source>
</evidence>